<dbReference type="Gene3D" id="2.160.10.10">
    <property type="entry name" value="Hexapeptide repeat proteins"/>
    <property type="match status" value="1"/>
</dbReference>
<dbReference type="Pfam" id="PF00132">
    <property type="entry name" value="Hexapep"/>
    <property type="match status" value="1"/>
</dbReference>
<sequence length="188" mass="20131">MTDNIRPHKDITPTLGARVYVDPAATVIGDVTLGDDVSVWPGAVIRGDMHRITIGNRSNVQDTAVLHITHASHFNPGGWPLTIGDDVIVGHGAILHGCTLGNRILVGNGAIVNDGAIVEDEVIIGAGTVVPPGKRLESGNLYVGNPCRLLRAVSDKEREFFTYSPGNYVKLKDQYLAEASGDWRNDAE</sequence>
<gene>
    <name evidence="1" type="ORF">Q8A57_07435</name>
</gene>
<keyword evidence="2" id="KW-1185">Reference proteome</keyword>
<dbReference type="InterPro" id="IPR047324">
    <property type="entry name" value="LbH_gamma_CA-like"/>
</dbReference>
<dbReference type="RefSeq" id="WP_305170372.1">
    <property type="nucleotide sequence ID" value="NZ_JAUUUU010000003.1"/>
</dbReference>
<dbReference type="InterPro" id="IPR001451">
    <property type="entry name" value="Hexapep"/>
</dbReference>
<reference evidence="1" key="2">
    <citation type="submission" date="2023-08" db="EMBL/GenBank/DDBJ databases">
        <authorList>
            <person name="Luo J."/>
        </authorList>
    </citation>
    <scope>NUCLEOTIDE SEQUENCE</scope>
    <source>
        <strain evidence="1">DSM 25064</strain>
    </source>
</reference>
<protein>
    <submittedName>
        <fullName evidence="1">Gamma carbonic anhydrase family protein</fullName>
    </submittedName>
</protein>
<dbReference type="InterPro" id="IPR050484">
    <property type="entry name" value="Transf_Hexapept/Carb_Anhydrase"/>
</dbReference>
<dbReference type="CDD" id="cd04645">
    <property type="entry name" value="LbH_gamma_CA_like"/>
    <property type="match status" value="1"/>
</dbReference>
<dbReference type="EMBL" id="JAUUUU010000003">
    <property type="protein sequence ID" value="MDP1520794.1"/>
    <property type="molecule type" value="Genomic_DNA"/>
</dbReference>
<name>A0AAW8B4X0_9GAMM</name>
<proteinExistence type="predicted"/>
<reference evidence="1" key="1">
    <citation type="journal article" date="2010" name="Int. J. Syst. Evol. Microbiol.">
        <title>Porticoccus litoralis gen. nov., sp. nov., a gammaproteobacterium isolated from the Yellow Sea.</title>
        <authorList>
            <person name="Oh H.M."/>
            <person name="Kim H."/>
            <person name="Kim K.M."/>
            <person name="Min G.S."/>
            <person name="Cho J.C."/>
        </authorList>
    </citation>
    <scope>NUCLEOTIDE SEQUENCE</scope>
    <source>
        <strain evidence="1">DSM 25064</strain>
    </source>
</reference>
<dbReference type="PANTHER" id="PTHR13061:SF56">
    <property type="entry name" value="PROTEIN YRDA"/>
    <property type="match status" value="1"/>
</dbReference>
<evidence type="ECO:0000313" key="2">
    <source>
        <dbReference type="Proteomes" id="UP001178354"/>
    </source>
</evidence>
<accession>A0AAW8B4X0</accession>
<dbReference type="AlphaFoldDB" id="A0AAW8B4X0"/>
<dbReference type="PANTHER" id="PTHR13061">
    <property type="entry name" value="DYNACTIN SUBUNIT P25"/>
    <property type="match status" value="1"/>
</dbReference>
<dbReference type="InterPro" id="IPR011004">
    <property type="entry name" value="Trimer_LpxA-like_sf"/>
</dbReference>
<dbReference type="SUPFAM" id="SSF51161">
    <property type="entry name" value="Trimeric LpxA-like enzymes"/>
    <property type="match status" value="1"/>
</dbReference>
<comment type="caution">
    <text evidence="1">The sequence shown here is derived from an EMBL/GenBank/DDBJ whole genome shotgun (WGS) entry which is preliminary data.</text>
</comment>
<dbReference type="Proteomes" id="UP001178354">
    <property type="component" value="Unassembled WGS sequence"/>
</dbReference>
<evidence type="ECO:0000313" key="1">
    <source>
        <dbReference type="EMBL" id="MDP1520794.1"/>
    </source>
</evidence>
<organism evidence="1 2">
    <name type="scientific">Porticoccus litoralis</name>
    <dbReference type="NCBI Taxonomy" id="434086"/>
    <lineage>
        <taxon>Bacteria</taxon>
        <taxon>Pseudomonadati</taxon>
        <taxon>Pseudomonadota</taxon>
        <taxon>Gammaproteobacteria</taxon>
        <taxon>Cellvibrionales</taxon>
        <taxon>Porticoccaceae</taxon>
        <taxon>Porticoccus</taxon>
    </lineage>
</organism>